<reference evidence="1 2" key="1">
    <citation type="submission" date="2018-12" db="EMBL/GenBank/DDBJ databases">
        <title>Lysinibacillus antri sp. nov., isolated from a cave soil.</title>
        <authorList>
            <person name="Narsing Rao M.P."/>
            <person name="Zhang H."/>
            <person name="Dong Z.-Y."/>
            <person name="Niu X.-K."/>
            <person name="Zhang K."/>
            <person name="Fang B.-Z."/>
            <person name="Kang Y.-Q."/>
            <person name="Xiao M."/>
            <person name="Li W.-J."/>
        </authorList>
    </citation>
    <scope>NUCLEOTIDE SEQUENCE [LARGE SCALE GENOMIC DNA]</scope>
    <source>
        <strain evidence="1 2">SYSU K30002</strain>
    </source>
</reference>
<sequence length="112" mass="12354">MNLNELKTLLPNTNNLSDAYLQLKLDEAVDFVKRVCNQDFTVDGVLTLPASVKGIVAQYVDFELQGNAGIKSESIGGMSQTFDSVEERNNALIKKLSSLGLRKLRFKSFGGR</sequence>
<proteinExistence type="predicted"/>
<protein>
    <recommendedName>
        <fullName evidence="3">Phage head-tail adapter protein</fullName>
    </recommendedName>
</protein>
<evidence type="ECO:0000313" key="1">
    <source>
        <dbReference type="EMBL" id="RUL56468.1"/>
    </source>
</evidence>
<dbReference type="RefSeq" id="WP_126657385.1">
    <property type="nucleotide sequence ID" value="NZ_RYYR01000002.1"/>
</dbReference>
<comment type="caution">
    <text evidence="1">The sequence shown here is derived from an EMBL/GenBank/DDBJ whole genome shotgun (WGS) entry which is preliminary data.</text>
</comment>
<accession>A0A3S0R8D1</accession>
<dbReference type="EMBL" id="RYYR01000002">
    <property type="protein sequence ID" value="RUL56468.1"/>
    <property type="molecule type" value="Genomic_DNA"/>
</dbReference>
<dbReference type="InterPro" id="IPR021146">
    <property type="entry name" value="Phage_gp6-like_head-tail"/>
</dbReference>
<gene>
    <name evidence="1" type="ORF">EK386_02210</name>
</gene>
<evidence type="ECO:0000313" key="2">
    <source>
        <dbReference type="Proteomes" id="UP000287910"/>
    </source>
</evidence>
<dbReference type="InterPro" id="IPR053746">
    <property type="entry name" value="Viral_HT_Connector_Assembly"/>
</dbReference>
<keyword evidence="2" id="KW-1185">Reference proteome</keyword>
<name>A0A3S0R8D1_9BACI</name>
<evidence type="ECO:0008006" key="3">
    <source>
        <dbReference type="Google" id="ProtNLM"/>
    </source>
</evidence>
<dbReference type="Proteomes" id="UP000287910">
    <property type="component" value="Unassembled WGS sequence"/>
</dbReference>
<dbReference type="Gene3D" id="1.10.246.150">
    <property type="match status" value="1"/>
</dbReference>
<dbReference type="AlphaFoldDB" id="A0A3S0R8D1"/>
<dbReference type="Pfam" id="PF05135">
    <property type="entry name" value="Phage_connect_1"/>
    <property type="match status" value="1"/>
</dbReference>
<organism evidence="1 2">
    <name type="scientific">Lysinibacillus antri</name>
    <dbReference type="NCBI Taxonomy" id="2498145"/>
    <lineage>
        <taxon>Bacteria</taxon>
        <taxon>Bacillati</taxon>
        <taxon>Bacillota</taxon>
        <taxon>Bacilli</taxon>
        <taxon>Bacillales</taxon>
        <taxon>Bacillaceae</taxon>
        <taxon>Lysinibacillus</taxon>
    </lineage>
</organism>